<dbReference type="Proteomes" id="UP001165120">
    <property type="component" value="Unassembled WGS sequence"/>
</dbReference>
<protein>
    <submittedName>
        <fullName evidence="2">Unnamed protein product</fullName>
    </submittedName>
</protein>
<feature type="compositionally biased region" description="Polar residues" evidence="1">
    <location>
        <begin position="390"/>
        <end position="402"/>
    </location>
</feature>
<feature type="compositionally biased region" description="Polar residues" evidence="1">
    <location>
        <begin position="582"/>
        <end position="595"/>
    </location>
</feature>
<sequence>MQNQQNITSEDIEYANHFKRNSSTIKRNSINRHSFISTSTNRNSYLANSTCDDLDIFSISNTSMDSNNTNSQSRPASVEISSPVRLSNKSGEVFNNVQQPATLSNGSPVPNNAPAGGSLNVFKVRKFKQTEKQLTSQSDDTDKKPPGKRISSKTGSLLIGALGLQPILIDGNESLNNDGVNDITNNSNNNISGINLKNNSMNNTSNSFGGDNVGGTLKTNSHNLSPNTSSFDFNTGINSHNGFSVLEDTLKIAKNNPVKNQDINKSNAKIIEDLMKLFGNDNDHKVITSDKNALNKLKRNSNGNVNNLVNKFDSMKLGIPSPIAASGSQTPTRSNSTENEYYDNISNNNITGNVTTNLNMNTVDFIDSNITANGINAKTDLTDPFITPGFKSTSSRRNSLLPTPSKKNNRSLSSLSNSSTSSRNSSCYSTGSILNSPSITEANKKSKIPLPVKTFNGITSLLDLEKKRYSSSLSTPRNRGHSRNSSIGSTGSNRRSQDMLLLGNAIKTSTADINASDFFNENSLLDYSNNSITGNTTTATVNARPLSRLEQVSAELRNKLYTPKISDSNSSFTSTESKLSSPPSFRNSMILNGNLKNTSSTSKSNNKRRSMLIQPTPVRELKTRYRPKSLSDSNDLMKV</sequence>
<accession>A0A9W6WGE0</accession>
<evidence type="ECO:0000256" key="1">
    <source>
        <dbReference type="SAM" id="MobiDB-lite"/>
    </source>
</evidence>
<feature type="region of interest" description="Disordered" evidence="1">
    <location>
        <begin position="130"/>
        <end position="154"/>
    </location>
</feature>
<feature type="region of interest" description="Disordered" evidence="1">
    <location>
        <begin position="99"/>
        <end position="118"/>
    </location>
</feature>
<feature type="region of interest" description="Disordered" evidence="1">
    <location>
        <begin position="387"/>
        <end position="433"/>
    </location>
</feature>
<feature type="compositionally biased region" description="Low complexity" evidence="1">
    <location>
        <begin position="566"/>
        <end position="581"/>
    </location>
</feature>
<feature type="compositionally biased region" description="Polar residues" evidence="1">
    <location>
        <begin position="630"/>
        <end position="639"/>
    </location>
</feature>
<feature type="compositionally biased region" description="Polar residues" evidence="1">
    <location>
        <begin position="470"/>
        <end position="494"/>
    </location>
</feature>
<dbReference type="EMBL" id="BSXN01000353">
    <property type="protein sequence ID" value="GME68205.1"/>
    <property type="molecule type" value="Genomic_DNA"/>
</dbReference>
<evidence type="ECO:0000313" key="2">
    <source>
        <dbReference type="EMBL" id="GME68205.1"/>
    </source>
</evidence>
<feature type="compositionally biased region" description="Polar residues" evidence="1">
    <location>
        <begin position="99"/>
        <end position="110"/>
    </location>
</feature>
<dbReference type="AlphaFoldDB" id="A0A9W6WGE0"/>
<comment type="caution">
    <text evidence="2">The sequence shown here is derived from an EMBL/GenBank/DDBJ whole genome shotgun (WGS) entry which is preliminary data.</text>
</comment>
<evidence type="ECO:0000313" key="3">
    <source>
        <dbReference type="Proteomes" id="UP001165120"/>
    </source>
</evidence>
<keyword evidence="3" id="KW-1185">Reference proteome</keyword>
<feature type="region of interest" description="Disordered" evidence="1">
    <location>
        <begin position="469"/>
        <end position="496"/>
    </location>
</feature>
<proteinExistence type="predicted"/>
<name>A0A9W6WGE0_CANBO</name>
<reference evidence="2" key="1">
    <citation type="submission" date="2023-04" db="EMBL/GenBank/DDBJ databases">
        <title>Candida boidinii NBRC 10035.</title>
        <authorList>
            <person name="Ichikawa N."/>
            <person name="Sato H."/>
            <person name="Tonouchi N."/>
        </authorList>
    </citation>
    <scope>NUCLEOTIDE SEQUENCE</scope>
    <source>
        <strain evidence="2">NBRC 10035</strain>
    </source>
</reference>
<gene>
    <name evidence="2" type="ORF">Cboi02_000147700</name>
</gene>
<feature type="region of interest" description="Disordered" evidence="1">
    <location>
        <begin position="564"/>
        <end position="639"/>
    </location>
</feature>
<organism evidence="2 3">
    <name type="scientific">Candida boidinii</name>
    <name type="common">Yeast</name>
    <dbReference type="NCBI Taxonomy" id="5477"/>
    <lineage>
        <taxon>Eukaryota</taxon>
        <taxon>Fungi</taxon>
        <taxon>Dikarya</taxon>
        <taxon>Ascomycota</taxon>
        <taxon>Saccharomycotina</taxon>
        <taxon>Pichiomycetes</taxon>
        <taxon>Pichiales</taxon>
        <taxon>Pichiaceae</taxon>
        <taxon>Ogataea</taxon>
        <taxon>Ogataea/Candida clade</taxon>
    </lineage>
</organism>
<feature type="compositionally biased region" description="Low complexity" evidence="1">
    <location>
        <begin position="410"/>
        <end position="426"/>
    </location>
</feature>